<dbReference type="SUPFAM" id="SSF51735">
    <property type="entry name" value="NAD(P)-binding Rossmann-fold domains"/>
    <property type="match status" value="1"/>
</dbReference>
<feature type="transmembrane region" description="Helical" evidence="2">
    <location>
        <begin position="7"/>
        <end position="29"/>
    </location>
</feature>
<dbReference type="Gene3D" id="3.30.70.1450">
    <property type="entry name" value="Regulator of K+ conductance, C-terminal domain"/>
    <property type="match status" value="1"/>
</dbReference>
<dbReference type="InterPro" id="IPR036721">
    <property type="entry name" value="RCK_C_sf"/>
</dbReference>
<dbReference type="InterPro" id="IPR050721">
    <property type="entry name" value="Trk_Ktr_HKT_K-transport"/>
</dbReference>
<accession>A0A5S9F1Y1</accession>
<evidence type="ECO:0000259" key="3">
    <source>
        <dbReference type="PROSITE" id="PS51201"/>
    </source>
</evidence>
<dbReference type="GO" id="GO:0005886">
    <property type="term" value="C:plasma membrane"/>
    <property type="evidence" value="ECO:0007669"/>
    <property type="project" value="UniProtKB-SubCell"/>
</dbReference>
<evidence type="ECO:0000256" key="1">
    <source>
        <dbReference type="ARBA" id="ARBA00004651"/>
    </source>
</evidence>
<protein>
    <submittedName>
        <fullName evidence="5">Potassium transporter TrkA</fullName>
    </submittedName>
</protein>
<keyword evidence="2" id="KW-0472">Membrane</keyword>
<comment type="subcellular location">
    <subcellularLocation>
        <location evidence="1">Cell membrane</location>
        <topology evidence="1">Multi-pass membrane protein</topology>
    </subcellularLocation>
</comment>
<evidence type="ECO:0000313" key="6">
    <source>
        <dbReference type="Proteomes" id="UP000326354"/>
    </source>
</evidence>
<dbReference type="EMBL" id="AP019860">
    <property type="protein sequence ID" value="BBM83046.1"/>
    <property type="molecule type" value="Genomic_DNA"/>
</dbReference>
<dbReference type="KEGG" id="uam:UABAM_01396"/>
<evidence type="ECO:0000256" key="2">
    <source>
        <dbReference type="SAM" id="Phobius"/>
    </source>
</evidence>
<dbReference type="PROSITE" id="PS51202">
    <property type="entry name" value="RCK_C"/>
    <property type="match status" value="1"/>
</dbReference>
<dbReference type="GO" id="GO:0008324">
    <property type="term" value="F:monoatomic cation transmembrane transporter activity"/>
    <property type="evidence" value="ECO:0007669"/>
    <property type="project" value="InterPro"/>
</dbReference>
<organism evidence="5 6">
    <name type="scientific">Uabimicrobium amorphum</name>
    <dbReference type="NCBI Taxonomy" id="2596890"/>
    <lineage>
        <taxon>Bacteria</taxon>
        <taxon>Pseudomonadati</taxon>
        <taxon>Planctomycetota</taxon>
        <taxon>Candidatus Uabimicrobiia</taxon>
        <taxon>Candidatus Uabimicrobiales</taxon>
        <taxon>Candidatus Uabimicrobiaceae</taxon>
        <taxon>Candidatus Uabimicrobium</taxon>
    </lineage>
</organism>
<dbReference type="Pfam" id="PF02254">
    <property type="entry name" value="TrkA_N"/>
    <property type="match status" value="1"/>
</dbReference>
<feature type="transmembrane region" description="Helical" evidence="2">
    <location>
        <begin position="69"/>
        <end position="96"/>
    </location>
</feature>
<evidence type="ECO:0000259" key="4">
    <source>
        <dbReference type="PROSITE" id="PS51202"/>
    </source>
</evidence>
<dbReference type="InterPro" id="IPR013099">
    <property type="entry name" value="K_chnl_dom"/>
</dbReference>
<dbReference type="OrthoDB" id="9785285at2"/>
<dbReference type="Gene3D" id="3.40.50.720">
    <property type="entry name" value="NAD(P)-binding Rossmann-like Domain"/>
    <property type="match status" value="1"/>
</dbReference>
<dbReference type="InterPro" id="IPR036291">
    <property type="entry name" value="NAD(P)-bd_dom_sf"/>
</dbReference>
<evidence type="ECO:0000313" key="5">
    <source>
        <dbReference type="EMBL" id="BBM83046.1"/>
    </source>
</evidence>
<keyword evidence="6" id="KW-1185">Reference proteome</keyword>
<dbReference type="PANTHER" id="PTHR43833:SF9">
    <property type="entry name" value="POTASSIUM CHANNEL PROTEIN YUGO-RELATED"/>
    <property type="match status" value="1"/>
</dbReference>
<dbReference type="PROSITE" id="PS51201">
    <property type="entry name" value="RCK_N"/>
    <property type="match status" value="1"/>
</dbReference>
<dbReference type="InterPro" id="IPR006037">
    <property type="entry name" value="RCK_C"/>
</dbReference>
<dbReference type="RefSeq" id="WP_151967268.1">
    <property type="nucleotide sequence ID" value="NZ_AP019860.1"/>
</dbReference>
<dbReference type="Proteomes" id="UP000326354">
    <property type="component" value="Chromosome"/>
</dbReference>
<name>A0A5S9F1Y1_UABAM</name>
<dbReference type="Pfam" id="PF07885">
    <property type="entry name" value="Ion_trans_2"/>
    <property type="match status" value="1"/>
</dbReference>
<keyword evidence="2" id="KW-0812">Transmembrane</keyword>
<dbReference type="SUPFAM" id="SSF116726">
    <property type="entry name" value="TrkA C-terminal domain-like"/>
    <property type="match status" value="1"/>
</dbReference>
<feature type="domain" description="RCK C-terminal" evidence="4">
    <location>
        <begin position="253"/>
        <end position="338"/>
    </location>
</feature>
<dbReference type="Gene3D" id="1.10.287.70">
    <property type="match status" value="1"/>
</dbReference>
<feature type="domain" description="RCK N-terminal" evidence="3">
    <location>
        <begin position="112"/>
        <end position="230"/>
    </location>
</feature>
<reference evidence="5 6" key="1">
    <citation type="submission" date="2019-08" db="EMBL/GenBank/DDBJ databases">
        <title>Complete genome sequence of Candidatus Uab amorphum.</title>
        <authorList>
            <person name="Shiratori T."/>
            <person name="Suzuki S."/>
            <person name="Kakizawa Y."/>
            <person name="Ishida K."/>
        </authorList>
    </citation>
    <scope>NUCLEOTIDE SEQUENCE [LARGE SCALE GENOMIC DNA]</scope>
    <source>
        <strain evidence="5 6">SRT547</strain>
    </source>
</reference>
<keyword evidence="2" id="KW-1133">Transmembrane helix</keyword>
<sequence length="345" mass="38563">MSNIKKKILTIIFLLTTTIIFGSIGYYLICGGQEEFIDCVYMTVVTLTTVGYGEIIDVSNNVWAKVYTMFLMLFGIGVLGYCISLTTAFLVEGELIQLLKERRMKKIMSDMRDHYIVCGSGPIALHVVQELIKTGVPTVVIADDAEDFVAEFSENRVFWLNGDPSDDELLLEANIENAKGIVVTSSSDKDNLYITVSVRQINPDIRVVVQTSCLKMKEKLQRVGANAIICTNAIGGLRMASEMIRPSVVSFLDKMLRHSKGTMRIEEVPVDSSSALIGKTIANSNFKEKFNLLILAIMHRDGEIYYNPASSTVIEEGDTLIVMGVREKVNQTRRLTKEELQRYSQ</sequence>
<gene>
    <name evidence="5" type="ORF">UABAM_01396</name>
</gene>
<proteinExistence type="predicted"/>
<dbReference type="Pfam" id="PF02080">
    <property type="entry name" value="TrkA_C"/>
    <property type="match status" value="1"/>
</dbReference>
<dbReference type="PANTHER" id="PTHR43833">
    <property type="entry name" value="POTASSIUM CHANNEL PROTEIN 2-RELATED-RELATED"/>
    <property type="match status" value="1"/>
</dbReference>
<dbReference type="SUPFAM" id="SSF81324">
    <property type="entry name" value="Voltage-gated potassium channels"/>
    <property type="match status" value="1"/>
</dbReference>
<dbReference type="InterPro" id="IPR003148">
    <property type="entry name" value="RCK_N"/>
</dbReference>
<dbReference type="AlphaFoldDB" id="A0A5S9F1Y1"/>
<dbReference type="GO" id="GO:0006813">
    <property type="term" value="P:potassium ion transport"/>
    <property type="evidence" value="ECO:0007669"/>
    <property type="project" value="InterPro"/>
</dbReference>